<evidence type="ECO:0000256" key="2">
    <source>
        <dbReference type="ARBA" id="ARBA00006217"/>
    </source>
</evidence>
<proteinExistence type="inferred from homology"/>
<keyword evidence="10" id="KW-1185">Reference proteome</keyword>
<evidence type="ECO:0000256" key="5">
    <source>
        <dbReference type="ARBA" id="ARBA00022833"/>
    </source>
</evidence>
<keyword evidence="4" id="KW-0479">Metal-binding</keyword>
<dbReference type="InterPro" id="IPR045066">
    <property type="entry name" value="Beta_CA_cladeB"/>
</dbReference>
<evidence type="ECO:0000313" key="10">
    <source>
        <dbReference type="Proteomes" id="UP001497512"/>
    </source>
</evidence>
<name>A0ABP0U556_9BRYO</name>
<dbReference type="InterPro" id="IPR001765">
    <property type="entry name" value="Carbonic_anhydrase"/>
</dbReference>
<dbReference type="EMBL" id="OZ019911">
    <property type="protein sequence ID" value="CAK9213145.1"/>
    <property type="molecule type" value="Genomic_DNA"/>
</dbReference>
<protein>
    <recommendedName>
        <fullName evidence="3">carbonic anhydrase</fullName>
        <ecNumber evidence="3">4.2.1.1</ecNumber>
    </recommendedName>
</protein>
<dbReference type="InterPro" id="IPR036874">
    <property type="entry name" value="Carbonic_anhydrase_sf"/>
</dbReference>
<keyword evidence="5" id="KW-0862">Zinc</keyword>
<feature type="chain" id="PRO_5045510423" description="carbonic anhydrase" evidence="8">
    <location>
        <begin position="28"/>
        <end position="423"/>
    </location>
</feature>
<comment type="cofactor">
    <cofactor evidence="1">
        <name>Zn(2+)</name>
        <dbReference type="ChEBI" id="CHEBI:29105"/>
    </cofactor>
</comment>
<dbReference type="InterPro" id="IPR015892">
    <property type="entry name" value="Carbonic_anhydrase_CS"/>
</dbReference>
<dbReference type="PANTHER" id="PTHR11002">
    <property type="entry name" value="CARBONIC ANHYDRASE"/>
    <property type="match status" value="1"/>
</dbReference>
<dbReference type="SMART" id="SM00947">
    <property type="entry name" value="Pro_CA"/>
    <property type="match status" value="1"/>
</dbReference>
<evidence type="ECO:0000256" key="3">
    <source>
        <dbReference type="ARBA" id="ARBA00012925"/>
    </source>
</evidence>
<evidence type="ECO:0000256" key="7">
    <source>
        <dbReference type="ARBA" id="ARBA00048348"/>
    </source>
</evidence>
<dbReference type="Gene3D" id="3.40.1050.10">
    <property type="entry name" value="Carbonic anhydrase"/>
    <property type="match status" value="1"/>
</dbReference>
<dbReference type="Proteomes" id="UP001497512">
    <property type="component" value="Chromosome 19"/>
</dbReference>
<dbReference type="SUPFAM" id="SSF53056">
    <property type="entry name" value="beta-carbonic anhydrase, cab"/>
    <property type="match status" value="1"/>
</dbReference>
<evidence type="ECO:0000256" key="6">
    <source>
        <dbReference type="ARBA" id="ARBA00023239"/>
    </source>
</evidence>
<organism evidence="9 10">
    <name type="scientific">Sphagnum troendelagicum</name>
    <dbReference type="NCBI Taxonomy" id="128251"/>
    <lineage>
        <taxon>Eukaryota</taxon>
        <taxon>Viridiplantae</taxon>
        <taxon>Streptophyta</taxon>
        <taxon>Embryophyta</taxon>
        <taxon>Bryophyta</taxon>
        <taxon>Sphagnophytina</taxon>
        <taxon>Sphagnopsida</taxon>
        <taxon>Sphagnales</taxon>
        <taxon>Sphagnaceae</taxon>
        <taxon>Sphagnum</taxon>
    </lineage>
</organism>
<gene>
    <name evidence="9" type="ORF">CSSPTR1EN2_LOCUS11590</name>
</gene>
<dbReference type="PROSITE" id="PS00705">
    <property type="entry name" value="PROK_CO2_ANHYDRASE_2"/>
    <property type="match status" value="1"/>
</dbReference>
<comment type="catalytic activity">
    <reaction evidence="7">
        <text>hydrogencarbonate + H(+) = CO2 + H2O</text>
        <dbReference type="Rhea" id="RHEA:10748"/>
        <dbReference type="ChEBI" id="CHEBI:15377"/>
        <dbReference type="ChEBI" id="CHEBI:15378"/>
        <dbReference type="ChEBI" id="CHEBI:16526"/>
        <dbReference type="ChEBI" id="CHEBI:17544"/>
        <dbReference type="EC" id="4.2.1.1"/>
    </reaction>
</comment>
<dbReference type="PANTHER" id="PTHR11002:SF76">
    <property type="entry name" value="CARBONIC ANHYDRASE"/>
    <property type="match status" value="1"/>
</dbReference>
<evidence type="ECO:0000256" key="1">
    <source>
        <dbReference type="ARBA" id="ARBA00001947"/>
    </source>
</evidence>
<evidence type="ECO:0000313" key="9">
    <source>
        <dbReference type="EMBL" id="CAK9213145.1"/>
    </source>
</evidence>
<evidence type="ECO:0000256" key="8">
    <source>
        <dbReference type="SAM" id="SignalP"/>
    </source>
</evidence>
<keyword evidence="6" id="KW-0456">Lyase</keyword>
<sequence>MSVTGSVIMPPLCKVAVAIAPLPLCCCYCSSCSPASSLPRASAASGAFEIPDAVGFSSIGFRKPAAAAASFVLPGGSSLCAAVNVRARVPVECGTSTAGGNRLLVVRGVGEGRGVLDVRTDQVTRRRRIISSELVGMEDGGCRGEGRAFGDGDSCVGGGGNSDLGETKRNAHVNGLGAFSMEGYELTPPVIVEENSESTLAESPVLNRLKKGFIRFKEEKFLKESELFSRLADGQKPKVMVIGCCDSRVDPTMLMELEPGEVFTLRNVANLVPPWEKEGTYHGTSAALEFAVMGLQVEHIIVLGHRHCGGIRALMTRSDFSSDFIGSWMKIGMSAREHTLKVMAGRSITDQCCFCEQESINVSLANLLTFSWIEDRVKQGKLGLHGWYYDFVDGSMISWQVKRQQYRPATHLSPAPMSTTGYH</sequence>
<dbReference type="Pfam" id="PF00484">
    <property type="entry name" value="Pro_CA"/>
    <property type="match status" value="1"/>
</dbReference>
<keyword evidence="8" id="KW-0732">Signal</keyword>
<evidence type="ECO:0000256" key="4">
    <source>
        <dbReference type="ARBA" id="ARBA00022723"/>
    </source>
</evidence>
<dbReference type="EC" id="4.2.1.1" evidence="3"/>
<comment type="similarity">
    <text evidence="2">Belongs to the beta-class carbonic anhydrase family.</text>
</comment>
<dbReference type="CDD" id="cd00884">
    <property type="entry name" value="beta_CA_cladeB"/>
    <property type="match status" value="1"/>
</dbReference>
<feature type="signal peptide" evidence="8">
    <location>
        <begin position="1"/>
        <end position="27"/>
    </location>
</feature>
<accession>A0ABP0U556</accession>
<reference evidence="9" key="1">
    <citation type="submission" date="2024-02" db="EMBL/GenBank/DDBJ databases">
        <authorList>
            <consortium name="ELIXIR-Norway"/>
            <consortium name="Elixir Norway"/>
        </authorList>
    </citation>
    <scope>NUCLEOTIDE SEQUENCE</scope>
</reference>